<proteinExistence type="predicted"/>
<feature type="compositionally biased region" description="Polar residues" evidence="1">
    <location>
        <begin position="1"/>
        <end position="13"/>
    </location>
</feature>
<organism evidence="2 3">
    <name type="scientific">Protopolystoma xenopodis</name>
    <dbReference type="NCBI Taxonomy" id="117903"/>
    <lineage>
        <taxon>Eukaryota</taxon>
        <taxon>Metazoa</taxon>
        <taxon>Spiralia</taxon>
        <taxon>Lophotrochozoa</taxon>
        <taxon>Platyhelminthes</taxon>
        <taxon>Monogenea</taxon>
        <taxon>Polyopisthocotylea</taxon>
        <taxon>Polystomatidea</taxon>
        <taxon>Polystomatidae</taxon>
        <taxon>Protopolystoma</taxon>
    </lineage>
</organism>
<comment type="caution">
    <text evidence="2">The sequence shown here is derived from an EMBL/GenBank/DDBJ whole genome shotgun (WGS) entry which is preliminary data.</text>
</comment>
<feature type="region of interest" description="Disordered" evidence="1">
    <location>
        <begin position="1"/>
        <end position="76"/>
    </location>
</feature>
<protein>
    <submittedName>
        <fullName evidence="2">Uncharacterized protein</fullName>
    </submittedName>
</protein>
<evidence type="ECO:0000256" key="1">
    <source>
        <dbReference type="SAM" id="MobiDB-lite"/>
    </source>
</evidence>
<keyword evidence="3" id="KW-1185">Reference proteome</keyword>
<accession>A0A3S5CDS3</accession>
<feature type="compositionally biased region" description="Pro residues" evidence="1">
    <location>
        <begin position="67"/>
        <end position="76"/>
    </location>
</feature>
<sequence length="137" mass="14720">MVNCTGQGPQSSGFIPPPDVAHDPHAPAPLPSRPSIPMPHPIQPVAPPVVSVPMKSPTSIGRSPAGPRYPPPPTAPPLPPEIWVPAPLDQNYLVQEYLVFVPPTGRSPQSPAIWLAEKPHILCSLFLLFLGLLIRHQ</sequence>
<reference evidence="2" key="1">
    <citation type="submission" date="2018-11" db="EMBL/GenBank/DDBJ databases">
        <authorList>
            <consortium name="Pathogen Informatics"/>
        </authorList>
    </citation>
    <scope>NUCLEOTIDE SEQUENCE</scope>
</reference>
<gene>
    <name evidence="2" type="ORF">PXEA_LOCUS6329</name>
</gene>
<dbReference type="Proteomes" id="UP000784294">
    <property type="component" value="Unassembled WGS sequence"/>
</dbReference>
<feature type="compositionally biased region" description="Pro residues" evidence="1">
    <location>
        <begin position="26"/>
        <end position="47"/>
    </location>
</feature>
<evidence type="ECO:0000313" key="2">
    <source>
        <dbReference type="EMBL" id="VEL12889.1"/>
    </source>
</evidence>
<name>A0A3S5CDS3_9PLAT</name>
<evidence type="ECO:0000313" key="3">
    <source>
        <dbReference type="Proteomes" id="UP000784294"/>
    </source>
</evidence>
<dbReference type="EMBL" id="CAAALY010016169">
    <property type="protein sequence ID" value="VEL12889.1"/>
    <property type="molecule type" value="Genomic_DNA"/>
</dbReference>
<dbReference type="AlphaFoldDB" id="A0A3S5CDS3"/>